<dbReference type="PANTHER" id="PTHR12820">
    <property type="entry name" value="VACUOLAR SORTING PROTEIN 53"/>
    <property type="match status" value="1"/>
</dbReference>
<dbReference type="Proteomes" id="UP001628156">
    <property type="component" value="Unassembled WGS sequence"/>
</dbReference>
<sequence>MKKVPPTPPQKLYPTASLDSPNFDDVAFINQLLPEPNTKNFNKKFKEITETYEATEKELSQQVFNFFEKSVSVNDTIAESAEQLKALLLQTHETTNRSVMSEQEVLKVCDGMRRMGYAKGNLEAIIQIITHLDQLFNCLDKLDHLLDKKKYDDIIKILQTTHLLLNLFEKFSSSEPTISTALQRYDVFSERVLDEAKKVIDQFEKKTLSKDDLKQFITIVDSLSQKHIDEFVTWMYNHLLVGYSNEFPLTGEMSGLDNIDKRYIWFNKKYLSYEDMYSTIFPSRWKVGEALVLEFVSSTKVAFSMLLDKLIDDAHSQNGIDETTFTTRIVKALHITIIFEQQLYKRLYHKEYQRPIKPPMELSKTSNSTLKLVPKKTPPQPYQKALPKPSVSAQSTPKTSAPKRPVKNMSSAMSTPHTETNPFDDSSDDEPKGITTDSIKSSQSKNPFSDSDSTGSDGGEETNNPFSSTNSNISPAKVDGATKHNTIVTHKHENKKGNDSNPFDDDSDTDNTKENKEITQPNLNPFDDGTDSSEHETKAPQVKMSSNTDGEGSSRHISPKIETNHFETMEPTDAYVDVSNPFEHRNETKESEQTAFTVGVLSRCFEPYMSGYVDLENTNLTSFVNKVLNEENFQEDPEDGVLPSCKDYIFYCKKCGERCIQITQGKPLIDICNQIAEHAEQYSRGILSKCKENETIKRSCISINTCDYLGGRLEQLLTGYTEMATVSGAYQLQTFQFSIINQCVKPIIQYLVLCLIEKAKGAITEITKMNWDISCESIDDEDDYVFQMVSLINQQFSIVKSKIFQNYYLRICHATVSLIIDELFDTIFKCKKISIEGAQKMQMGFSQIKSSLQKLPVLEAPSFSEVGKGQEVYSETDYALHVKKSFSRIENTLKILQCDNKETAYTLYQQLNPLQSDELFKKIWKKTESVKDTQKLLSEMKKLKKIGK</sequence>
<gene>
    <name evidence="3" type="ORF">ENUP19_0061G0064</name>
</gene>
<feature type="compositionally biased region" description="Polar residues" evidence="1">
    <location>
        <begin position="463"/>
        <end position="474"/>
    </location>
</feature>
<keyword evidence="4" id="KW-1185">Reference proteome</keyword>
<organism evidence="3 4">
    <name type="scientific">Entamoeba nuttalli</name>
    <dbReference type="NCBI Taxonomy" id="412467"/>
    <lineage>
        <taxon>Eukaryota</taxon>
        <taxon>Amoebozoa</taxon>
        <taxon>Evosea</taxon>
        <taxon>Archamoebae</taxon>
        <taxon>Mastigamoebida</taxon>
        <taxon>Entamoebidae</taxon>
        <taxon>Entamoeba</taxon>
    </lineage>
</organism>
<dbReference type="InterPro" id="IPR039766">
    <property type="entry name" value="Vps53"/>
</dbReference>
<dbReference type="EMBL" id="BAAFRS010000061">
    <property type="protein sequence ID" value="GAB1220913.1"/>
    <property type="molecule type" value="Genomic_DNA"/>
</dbReference>
<dbReference type="Pfam" id="PF04100">
    <property type="entry name" value="Vps53_N"/>
    <property type="match status" value="1"/>
</dbReference>
<comment type="caution">
    <text evidence="3">The sequence shown here is derived from an EMBL/GenBank/DDBJ whole genome shotgun (WGS) entry which is preliminary data.</text>
</comment>
<feature type="compositionally biased region" description="Polar residues" evidence="1">
    <location>
        <begin position="408"/>
        <end position="424"/>
    </location>
</feature>
<dbReference type="PANTHER" id="PTHR12820:SF0">
    <property type="entry name" value="VACUOLAR PROTEIN SORTING-ASSOCIATED PROTEIN 53 HOMOLOG"/>
    <property type="match status" value="1"/>
</dbReference>
<reference evidence="3 4" key="1">
    <citation type="journal article" date="2019" name="PLoS Negl. Trop. Dis.">
        <title>Whole genome sequencing of Entamoeba nuttalli reveals mammalian host-related molecular signatures and a novel octapeptide-repeat surface protein.</title>
        <authorList>
            <person name="Tanaka M."/>
            <person name="Makiuchi T."/>
            <person name="Komiyama T."/>
            <person name="Shiina T."/>
            <person name="Osaki K."/>
            <person name="Tachibana H."/>
        </authorList>
    </citation>
    <scope>NUCLEOTIDE SEQUENCE [LARGE SCALE GENOMIC DNA]</scope>
    <source>
        <strain evidence="3 4">P19-061405</strain>
    </source>
</reference>
<feature type="domain" description="Vps53 N-terminal" evidence="2">
    <location>
        <begin position="22"/>
        <end position="353"/>
    </location>
</feature>
<evidence type="ECO:0000313" key="4">
    <source>
        <dbReference type="Proteomes" id="UP001628156"/>
    </source>
</evidence>
<feature type="compositionally biased region" description="Polar residues" evidence="1">
    <location>
        <begin position="435"/>
        <end position="448"/>
    </location>
</feature>
<feature type="region of interest" description="Disordered" evidence="1">
    <location>
        <begin position="358"/>
        <end position="558"/>
    </location>
</feature>
<evidence type="ECO:0000313" key="3">
    <source>
        <dbReference type="EMBL" id="GAB1220913.1"/>
    </source>
</evidence>
<name>A0ABQ0DDH4_9EUKA</name>
<evidence type="ECO:0000259" key="2">
    <source>
        <dbReference type="Pfam" id="PF04100"/>
    </source>
</evidence>
<dbReference type="InterPro" id="IPR007234">
    <property type="entry name" value="Vps53_N"/>
</dbReference>
<protein>
    <recommendedName>
        <fullName evidence="2">Vps53 N-terminal domain-containing protein</fullName>
    </recommendedName>
</protein>
<evidence type="ECO:0000256" key="1">
    <source>
        <dbReference type="SAM" id="MobiDB-lite"/>
    </source>
</evidence>
<proteinExistence type="predicted"/>
<accession>A0ABQ0DDH4</accession>